<gene>
    <name evidence="1" type="ORF">ADUPG1_007280</name>
</gene>
<sequence>MVSLLQALTSIGEYDSALRCSFLISRLTRGDDVIQDCRDMMITGNRIILGSPKETKIVWDEALCEKSWLWYPLSVFVDGVSVSGRVRHLCLKATLANWAESTRRRDSSIFEIAMIDETRVKDKDRTAAMILEKEATTI</sequence>
<name>A0ABQ5KN46_9EUKA</name>
<organism evidence="1 2">
    <name type="scientific">Aduncisulcus paluster</name>
    <dbReference type="NCBI Taxonomy" id="2918883"/>
    <lineage>
        <taxon>Eukaryota</taxon>
        <taxon>Metamonada</taxon>
        <taxon>Carpediemonas-like organisms</taxon>
        <taxon>Aduncisulcus</taxon>
    </lineage>
</organism>
<keyword evidence="2" id="KW-1185">Reference proteome</keyword>
<accession>A0ABQ5KN46</accession>
<dbReference type="EMBL" id="BQXS01010217">
    <property type="protein sequence ID" value="GKT33336.1"/>
    <property type="molecule type" value="Genomic_DNA"/>
</dbReference>
<evidence type="ECO:0000313" key="1">
    <source>
        <dbReference type="EMBL" id="GKT33336.1"/>
    </source>
</evidence>
<evidence type="ECO:0000313" key="2">
    <source>
        <dbReference type="Proteomes" id="UP001057375"/>
    </source>
</evidence>
<protein>
    <recommendedName>
        <fullName evidence="3">Pentatricopeptide repeat-containing protein</fullName>
    </recommendedName>
</protein>
<proteinExistence type="predicted"/>
<evidence type="ECO:0008006" key="3">
    <source>
        <dbReference type="Google" id="ProtNLM"/>
    </source>
</evidence>
<dbReference type="Proteomes" id="UP001057375">
    <property type="component" value="Unassembled WGS sequence"/>
</dbReference>
<comment type="caution">
    <text evidence="1">The sequence shown here is derived from an EMBL/GenBank/DDBJ whole genome shotgun (WGS) entry which is preliminary data.</text>
</comment>
<reference evidence="1" key="1">
    <citation type="submission" date="2022-03" db="EMBL/GenBank/DDBJ databases">
        <title>Draft genome sequence of Aduncisulcus paluster, a free-living microaerophilic Fornicata.</title>
        <authorList>
            <person name="Yuyama I."/>
            <person name="Kume K."/>
            <person name="Tamura T."/>
            <person name="Inagaki Y."/>
            <person name="Hashimoto T."/>
        </authorList>
    </citation>
    <scope>NUCLEOTIDE SEQUENCE</scope>
    <source>
        <strain evidence="1">NY0171</strain>
    </source>
</reference>